<gene>
    <name evidence="1" type="ORF">NBRC111893_1708</name>
</gene>
<protein>
    <submittedName>
        <fullName evidence="1">Uncharacterized protein</fullName>
    </submittedName>
</protein>
<sequence>MDDEQKWLLAQLDQQAKDSTSFIERALFVATKELVIEQSKRIEQHEGELDGRIWNPDKW</sequence>
<evidence type="ECO:0000313" key="2">
    <source>
        <dbReference type="Proteomes" id="UP000286974"/>
    </source>
</evidence>
<reference evidence="1 2" key="1">
    <citation type="submission" date="2017-11" db="EMBL/GenBank/DDBJ databases">
        <title>Draft Genome Sequence of Lactobacillus curieae NBRC 111893 isolated from Koso, a Japanese sugar-Vegetable Fermented Beverage.</title>
        <authorList>
            <person name="Chiou T.Y."/>
            <person name="Oshima K."/>
            <person name="Suda W."/>
            <person name="Hattori M."/>
            <person name="Takahashi T."/>
        </authorList>
    </citation>
    <scope>NUCLEOTIDE SEQUENCE [LARGE SCALE GENOMIC DNA]</scope>
    <source>
        <strain evidence="1 2">NBRC111893</strain>
    </source>
</reference>
<dbReference type="OrthoDB" id="2918624at2"/>
<dbReference type="RefSeq" id="WP_125008490.1">
    <property type="nucleotide sequence ID" value="NZ_BEXA01000003.1"/>
</dbReference>
<organism evidence="1 2">
    <name type="scientific">Lentilactobacillus kosonis</name>
    <dbReference type="NCBI Taxonomy" id="2810561"/>
    <lineage>
        <taxon>Bacteria</taxon>
        <taxon>Bacillati</taxon>
        <taxon>Bacillota</taxon>
        <taxon>Bacilli</taxon>
        <taxon>Lactobacillales</taxon>
        <taxon>Lactobacillaceae</taxon>
        <taxon>Lentilactobacillus</taxon>
    </lineage>
</organism>
<dbReference type="Proteomes" id="UP000286974">
    <property type="component" value="Unassembled WGS sequence"/>
</dbReference>
<proteinExistence type="predicted"/>
<dbReference type="AlphaFoldDB" id="A0A401FMF8"/>
<accession>A0A401FMF8</accession>
<keyword evidence="2" id="KW-1185">Reference proteome</keyword>
<name>A0A401FMF8_9LACO</name>
<evidence type="ECO:0000313" key="1">
    <source>
        <dbReference type="EMBL" id="GAY73562.1"/>
    </source>
</evidence>
<comment type="caution">
    <text evidence="1">The sequence shown here is derived from an EMBL/GenBank/DDBJ whole genome shotgun (WGS) entry which is preliminary data.</text>
</comment>
<dbReference type="EMBL" id="BEXA01000003">
    <property type="protein sequence ID" value="GAY73562.1"/>
    <property type="molecule type" value="Genomic_DNA"/>
</dbReference>